<keyword evidence="7" id="KW-0647">Proteasome</keyword>
<evidence type="ECO:0000256" key="4">
    <source>
        <dbReference type="ARBA" id="ARBA00022490"/>
    </source>
</evidence>
<dbReference type="InterPro" id="IPR003593">
    <property type="entry name" value="AAA+_ATPase"/>
</dbReference>
<evidence type="ECO:0000256" key="2">
    <source>
        <dbReference type="ARBA" id="ARBA00004496"/>
    </source>
</evidence>
<dbReference type="InterPro" id="IPR032501">
    <property type="entry name" value="Prot_ATP_ID_OB_2nd"/>
</dbReference>
<dbReference type="Pfam" id="PF00004">
    <property type="entry name" value="AAA"/>
    <property type="match status" value="1"/>
</dbReference>
<dbReference type="Gene3D" id="1.10.8.60">
    <property type="match status" value="1"/>
</dbReference>
<dbReference type="FunFam" id="3.40.50.300:FF:000037">
    <property type="entry name" value="26S protease regulatory subunit 6A"/>
    <property type="match status" value="1"/>
</dbReference>
<dbReference type="InterPro" id="IPR003959">
    <property type="entry name" value="ATPase_AAA_core"/>
</dbReference>
<evidence type="ECO:0000259" key="12">
    <source>
        <dbReference type="SMART" id="SM00382"/>
    </source>
</evidence>
<dbReference type="AlphaFoldDB" id="A0A7S1YD55"/>
<comment type="subcellular location">
    <subcellularLocation>
        <location evidence="2">Cytoplasm</location>
    </subcellularLocation>
    <subcellularLocation>
        <location evidence="1">Nucleus</location>
    </subcellularLocation>
</comment>
<dbReference type="InterPro" id="IPR012340">
    <property type="entry name" value="NA-bd_OB-fold"/>
</dbReference>
<dbReference type="PROSITE" id="PS00674">
    <property type="entry name" value="AAA"/>
    <property type="match status" value="1"/>
</dbReference>
<evidence type="ECO:0000256" key="11">
    <source>
        <dbReference type="SAM" id="MobiDB-lite"/>
    </source>
</evidence>
<dbReference type="PANTHER" id="PTHR23073">
    <property type="entry name" value="26S PROTEASOME REGULATORY SUBUNIT"/>
    <property type="match status" value="1"/>
</dbReference>
<dbReference type="InterPro" id="IPR041569">
    <property type="entry name" value="AAA_lid_3"/>
</dbReference>
<comment type="similarity">
    <text evidence="3 9">Belongs to the AAA ATPase family.</text>
</comment>
<evidence type="ECO:0000256" key="10">
    <source>
        <dbReference type="SAM" id="Coils"/>
    </source>
</evidence>
<dbReference type="Gene3D" id="2.40.50.140">
    <property type="entry name" value="Nucleic acid-binding proteins"/>
    <property type="match status" value="1"/>
</dbReference>
<dbReference type="Gene3D" id="3.40.50.300">
    <property type="entry name" value="P-loop containing nucleotide triphosphate hydrolases"/>
    <property type="match status" value="1"/>
</dbReference>
<feature type="coiled-coil region" evidence="10">
    <location>
        <begin position="36"/>
        <end position="63"/>
    </location>
</feature>
<dbReference type="EMBL" id="HBGL01008085">
    <property type="protein sequence ID" value="CAD9297079.1"/>
    <property type="molecule type" value="Transcribed_RNA"/>
</dbReference>
<dbReference type="SMART" id="SM00382">
    <property type="entry name" value="AAA"/>
    <property type="match status" value="1"/>
</dbReference>
<feature type="domain" description="AAA+ ATPase" evidence="12">
    <location>
        <begin position="223"/>
        <end position="362"/>
    </location>
</feature>
<sequence>MSDELAAALASNEAAPPPEIPPEIAALSASEIEGRTRMLRNEVKLLRSELARLRHERTAISERISDSREKIGLNKQLPYLVANVIELLEIAEEDDEADGSALGAKDIIRNGVAGAAPPAPGSTIAAVVRTSTRQTIFLPIAGLVPTSELKPNDLIGVNKDSYLILDKLPADYDARVKAMEVDEKPTEEYSDVGGLEKQIQELVEAVVLPINHRDRFVALGIKPPKGVLLYGPPGTGKTLLARACAAQTNSTFLRLAGPQLVQMYIGDGSKMIRDAFKLAKEKGPTIIFIDEIDAIGTKRFDSDKSGDREVQRTMLELLSQMDGFSSTDDVKVIAATNRIDTLDPALLRSGRFDRKIEFPLPDEDARARIVKIHSRKMNVRDDVNYQEVARCTADFNGAQLKAVAVEAGMCALRNNQQEVVHEDFIEGVAEVQTRKKKSLVYYC</sequence>
<evidence type="ECO:0000256" key="5">
    <source>
        <dbReference type="ARBA" id="ARBA00022741"/>
    </source>
</evidence>
<evidence type="ECO:0000256" key="6">
    <source>
        <dbReference type="ARBA" id="ARBA00022840"/>
    </source>
</evidence>
<accession>A0A7S1YD55</accession>
<organism evidence="13">
    <name type="scientific">Sexangularia sp. CB-2014</name>
    <dbReference type="NCBI Taxonomy" id="1486929"/>
    <lineage>
        <taxon>Eukaryota</taxon>
        <taxon>Amoebozoa</taxon>
        <taxon>Tubulinea</taxon>
        <taxon>Elardia</taxon>
        <taxon>Arcellinida</taxon>
        <taxon>Arcellinida incertae sedis</taxon>
        <taxon>Sexangularia</taxon>
    </lineage>
</organism>
<evidence type="ECO:0000256" key="8">
    <source>
        <dbReference type="ARBA" id="ARBA00023242"/>
    </source>
</evidence>
<evidence type="ECO:0000256" key="1">
    <source>
        <dbReference type="ARBA" id="ARBA00004123"/>
    </source>
</evidence>
<evidence type="ECO:0000256" key="9">
    <source>
        <dbReference type="RuleBase" id="RU003651"/>
    </source>
</evidence>
<reference evidence="13" key="1">
    <citation type="submission" date="2021-01" db="EMBL/GenBank/DDBJ databases">
        <authorList>
            <person name="Corre E."/>
            <person name="Pelletier E."/>
            <person name="Niang G."/>
            <person name="Scheremetjew M."/>
            <person name="Finn R."/>
            <person name="Kale V."/>
            <person name="Holt S."/>
            <person name="Cochrane G."/>
            <person name="Meng A."/>
            <person name="Brown T."/>
            <person name="Cohen L."/>
        </authorList>
    </citation>
    <scope>NUCLEOTIDE SEQUENCE</scope>
    <source>
        <strain evidence="13">ATCC 50979</strain>
    </source>
</reference>
<dbReference type="InterPro" id="IPR027417">
    <property type="entry name" value="P-loop_NTPase"/>
</dbReference>
<keyword evidence="10" id="KW-0175">Coiled coil</keyword>
<dbReference type="Pfam" id="PF17862">
    <property type="entry name" value="AAA_lid_3"/>
    <property type="match status" value="1"/>
</dbReference>
<feature type="region of interest" description="Disordered" evidence="11">
    <location>
        <begin position="1"/>
        <end position="21"/>
    </location>
</feature>
<keyword evidence="6 9" id="KW-0067">ATP-binding</keyword>
<proteinExistence type="inferred from homology"/>
<evidence type="ECO:0000256" key="3">
    <source>
        <dbReference type="ARBA" id="ARBA00006914"/>
    </source>
</evidence>
<dbReference type="Pfam" id="PF16450">
    <property type="entry name" value="Prot_ATP_ID_OB_C"/>
    <property type="match status" value="1"/>
</dbReference>
<dbReference type="InterPro" id="IPR003960">
    <property type="entry name" value="ATPase_AAA_CS"/>
</dbReference>
<dbReference type="GO" id="GO:0005634">
    <property type="term" value="C:nucleus"/>
    <property type="evidence" value="ECO:0007669"/>
    <property type="project" value="UniProtKB-SubCell"/>
</dbReference>
<feature type="compositionally biased region" description="Low complexity" evidence="11">
    <location>
        <begin position="1"/>
        <end position="14"/>
    </location>
</feature>
<dbReference type="GO" id="GO:0016887">
    <property type="term" value="F:ATP hydrolysis activity"/>
    <property type="evidence" value="ECO:0007669"/>
    <property type="project" value="InterPro"/>
</dbReference>
<evidence type="ECO:0000256" key="7">
    <source>
        <dbReference type="ARBA" id="ARBA00022942"/>
    </source>
</evidence>
<gene>
    <name evidence="13" type="ORF">SSP0437_LOCUS6247</name>
</gene>
<dbReference type="FunFam" id="1.10.8.60:FF:000009">
    <property type="entry name" value="26S protease regulatory subunit 6A"/>
    <property type="match status" value="1"/>
</dbReference>
<dbReference type="InterPro" id="IPR050221">
    <property type="entry name" value="26S_Proteasome_ATPase"/>
</dbReference>
<keyword evidence="4" id="KW-0963">Cytoplasm</keyword>
<protein>
    <recommendedName>
        <fullName evidence="12">AAA+ ATPase domain-containing protein</fullName>
    </recommendedName>
</protein>
<keyword evidence="8" id="KW-0539">Nucleus</keyword>
<dbReference type="SUPFAM" id="SSF52540">
    <property type="entry name" value="P-loop containing nucleoside triphosphate hydrolases"/>
    <property type="match status" value="1"/>
</dbReference>
<dbReference type="GO" id="GO:0000502">
    <property type="term" value="C:proteasome complex"/>
    <property type="evidence" value="ECO:0007669"/>
    <property type="project" value="UniProtKB-KW"/>
</dbReference>
<dbReference type="GO" id="GO:0005737">
    <property type="term" value="C:cytoplasm"/>
    <property type="evidence" value="ECO:0007669"/>
    <property type="project" value="UniProtKB-SubCell"/>
</dbReference>
<dbReference type="GO" id="GO:0005524">
    <property type="term" value="F:ATP binding"/>
    <property type="evidence" value="ECO:0007669"/>
    <property type="project" value="UniProtKB-KW"/>
</dbReference>
<evidence type="ECO:0000313" key="13">
    <source>
        <dbReference type="EMBL" id="CAD9297079.1"/>
    </source>
</evidence>
<keyword evidence="5 9" id="KW-0547">Nucleotide-binding</keyword>
<name>A0A7S1YD55_9EUKA</name>